<keyword evidence="2" id="KW-0479">Metal-binding</keyword>
<dbReference type="PROSITE" id="PS51669">
    <property type="entry name" value="4FE4S_MOW_BIS_MGD"/>
    <property type="match status" value="1"/>
</dbReference>
<dbReference type="RefSeq" id="WP_182540727.1">
    <property type="nucleotide sequence ID" value="NZ_JACGXA010000001.1"/>
</dbReference>
<evidence type="ECO:0000256" key="2">
    <source>
        <dbReference type="ARBA" id="ARBA00022723"/>
    </source>
</evidence>
<dbReference type="EMBL" id="JACGXA010000001">
    <property type="protein sequence ID" value="MBA8804882.1"/>
    <property type="molecule type" value="Genomic_DNA"/>
</dbReference>
<dbReference type="InterPro" id="IPR050612">
    <property type="entry name" value="Prok_Mopterin_Oxidored"/>
</dbReference>
<dbReference type="PANTHER" id="PTHR43742">
    <property type="entry name" value="TRIMETHYLAMINE-N-OXIDE REDUCTASE"/>
    <property type="match status" value="1"/>
</dbReference>
<dbReference type="Pfam" id="PF01568">
    <property type="entry name" value="Molydop_binding"/>
    <property type="match status" value="1"/>
</dbReference>
<sequence length="719" mass="78271">MTREQVTFCRICEPFCGLIATVEGDRLVSLRPDPDHPTSQGFACPKGVAYAEVQNDRDRVLHPLKRQPDGEFLRVTWDEALDDIAARLRDTRARGGGDAIGMYMGNPGALNFSLSLWSALFMGAMGSKRLFTSGSQDTNSRFVASQLLYGMPLVFPIPDVAASEFVVVLGANPVVSHGSLVTMGRIKDRLHEVVARGGRVMVVDPRRTETAREFEWLPITPDSDAWLLLALLHELDAAGLIDTRAMERVADGWPSLRTQLARFTPEAAEVHTGIPAERTRALARDLVCCKAVVYGRTGTSLGQHSTLVNFLIDVVNLVSGNLDARGGSIFAKPVTPLLDKLGEKAGMFSYGERRTRIGGFPDVMGMEPAVNMPAEMTTPGQGQLKAMFVVAGNPVLSVPDGNALEAALPQLDLLVAIDLYINETGQHADYVLPSTAMYERDDFPLFASSTYAKPFLQVTNAVVPPAGEARLEWEILDEIARRVKQGRIKALLSRALKKWGLGLNPGLVRSLLIETGREGRKFGLRPRGYTVKNLLREHPHGVLVGDEQPVGWLQQGVIRHSDNKLHLDHADIANEVERLATRHGDPAYPLRLIGMREARSENSWMHNVPSMRAARPAHAARMHPADAEALGLLHNGKVRLVSKSGEIEINLLVTEDLKPGVVAVPHGWGHGGRSSWRRAASEGGANSNLLASSEPGDIEQLSGSAHLSGIPVRAERVGT</sequence>
<keyword evidence="7" id="KW-1185">Reference proteome</keyword>
<comment type="similarity">
    <text evidence="1">Belongs to the prokaryotic molybdopterin-containing oxidoreductase family.</text>
</comment>
<dbReference type="GO" id="GO:0043546">
    <property type="term" value="F:molybdopterin cofactor binding"/>
    <property type="evidence" value="ECO:0007669"/>
    <property type="project" value="InterPro"/>
</dbReference>
<dbReference type="Gene3D" id="2.20.25.90">
    <property type="entry name" value="ADC-like domains"/>
    <property type="match status" value="1"/>
</dbReference>
<keyword evidence="4" id="KW-0411">Iron-sulfur</keyword>
<dbReference type="Gene3D" id="3.40.50.740">
    <property type="match status" value="1"/>
</dbReference>
<name>A0A7W3PAV8_9ACTN</name>
<evidence type="ECO:0000256" key="3">
    <source>
        <dbReference type="ARBA" id="ARBA00023004"/>
    </source>
</evidence>
<dbReference type="Proteomes" id="UP000580910">
    <property type="component" value="Unassembled WGS sequence"/>
</dbReference>
<evidence type="ECO:0000259" key="5">
    <source>
        <dbReference type="PROSITE" id="PS51669"/>
    </source>
</evidence>
<dbReference type="InterPro" id="IPR006656">
    <property type="entry name" value="Mopterin_OxRdtase"/>
</dbReference>
<accession>A0A7W3PAV8</accession>
<keyword evidence="6" id="KW-0560">Oxidoreductase</keyword>
<proteinExistence type="inferred from homology"/>
<dbReference type="InterPro" id="IPR009010">
    <property type="entry name" value="Asp_de-COase-like_dom_sf"/>
</dbReference>
<dbReference type="AlphaFoldDB" id="A0A7W3PAV8"/>
<dbReference type="EC" id="1.17.1.9" evidence="6"/>
<dbReference type="InterPro" id="IPR006963">
    <property type="entry name" value="Mopterin_OxRdtase_4Fe-4S_dom"/>
</dbReference>
<dbReference type="SUPFAM" id="SSF50692">
    <property type="entry name" value="ADC-like"/>
    <property type="match status" value="1"/>
</dbReference>
<organism evidence="6 7">
    <name type="scientific">Nocardioides ginsengisegetis</name>
    <dbReference type="NCBI Taxonomy" id="661491"/>
    <lineage>
        <taxon>Bacteria</taxon>
        <taxon>Bacillati</taxon>
        <taxon>Actinomycetota</taxon>
        <taxon>Actinomycetes</taxon>
        <taxon>Propionibacteriales</taxon>
        <taxon>Nocardioidaceae</taxon>
        <taxon>Nocardioides</taxon>
    </lineage>
</organism>
<comment type="caution">
    <text evidence="6">The sequence shown here is derived from an EMBL/GenBank/DDBJ whole genome shotgun (WGS) entry which is preliminary data.</text>
</comment>
<dbReference type="SUPFAM" id="SSF53706">
    <property type="entry name" value="Formate dehydrogenase/DMSO reductase, domains 1-3"/>
    <property type="match status" value="1"/>
</dbReference>
<dbReference type="GO" id="GO:0051536">
    <property type="term" value="F:iron-sulfur cluster binding"/>
    <property type="evidence" value="ECO:0007669"/>
    <property type="project" value="UniProtKB-KW"/>
</dbReference>
<dbReference type="InterPro" id="IPR006657">
    <property type="entry name" value="MoPterin_dinucl-bd_dom"/>
</dbReference>
<dbReference type="SMART" id="SM00926">
    <property type="entry name" value="Molybdop_Fe4S4"/>
    <property type="match status" value="1"/>
</dbReference>
<evidence type="ECO:0000256" key="4">
    <source>
        <dbReference type="ARBA" id="ARBA00023014"/>
    </source>
</evidence>
<gene>
    <name evidence="6" type="ORF">FB382_003173</name>
</gene>
<evidence type="ECO:0000313" key="7">
    <source>
        <dbReference type="Proteomes" id="UP000580910"/>
    </source>
</evidence>
<dbReference type="Pfam" id="PF04879">
    <property type="entry name" value="Molybdop_Fe4S4"/>
    <property type="match status" value="1"/>
</dbReference>
<dbReference type="PANTHER" id="PTHR43742:SF6">
    <property type="entry name" value="OXIDOREDUCTASE YYAE-RELATED"/>
    <property type="match status" value="1"/>
</dbReference>
<dbReference type="Pfam" id="PF00384">
    <property type="entry name" value="Molybdopterin"/>
    <property type="match status" value="1"/>
</dbReference>
<dbReference type="Gene3D" id="2.40.40.20">
    <property type="match status" value="1"/>
</dbReference>
<dbReference type="Gene3D" id="3.40.228.10">
    <property type="entry name" value="Dimethylsulfoxide Reductase, domain 2"/>
    <property type="match status" value="1"/>
</dbReference>
<feature type="domain" description="4Fe-4S Mo/W bis-MGD-type" evidence="5">
    <location>
        <begin position="2"/>
        <end position="58"/>
    </location>
</feature>
<protein>
    <submittedName>
        <fullName evidence="6">Formate dehydrogenase</fullName>
        <ecNumber evidence="6">1.17.1.9</ecNumber>
    </submittedName>
</protein>
<dbReference type="GO" id="GO:0046872">
    <property type="term" value="F:metal ion binding"/>
    <property type="evidence" value="ECO:0007669"/>
    <property type="project" value="UniProtKB-KW"/>
</dbReference>
<evidence type="ECO:0000256" key="1">
    <source>
        <dbReference type="ARBA" id="ARBA00010312"/>
    </source>
</evidence>
<reference evidence="6 7" key="1">
    <citation type="submission" date="2020-07" db="EMBL/GenBank/DDBJ databases">
        <title>Sequencing the genomes of 1000 actinobacteria strains.</title>
        <authorList>
            <person name="Klenk H.-P."/>
        </authorList>
    </citation>
    <scope>NUCLEOTIDE SEQUENCE [LARGE SCALE GENOMIC DNA]</scope>
    <source>
        <strain evidence="6 7">DSM 21349</strain>
    </source>
</reference>
<keyword evidence="3" id="KW-0408">Iron</keyword>
<dbReference type="GO" id="GO:0008863">
    <property type="term" value="F:formate dehydrogenase (NAD+) activity"/>
    <property type="evidence" value="ECO:0007669"/>
    <property type="project" value="UniProtKB-EC"/>
</dbReference>
<evidence type="ECO:0000313" key="6">
    <source>
        <dbReference type="EMBL" id="MBA8804882.1"/>
    </source>
</evidence>